<keyword evidence="3" id="KW-1185">Reference proteome</keyword>
<keyword evidence="1" id="KW-0472">Membrane</keyword>
<dbReference type="Proteomes" id="UP001229209">
    <property type="component" value="Unassembled WGS sequence"/>
</dbReference>
<organism evidence="2 3">
    <name type="scientific">Alicyclobacillus tolerans</name>
    <dbReference type="NCBI Taxonomy" id="90970"/>
    <lineage>
        <taxon>Bacteria</taxon>
        <taxon>Bacillati</taxon>
        <taxon>Bacillota</taxon>
        <taxon>Bacilli</taxon>
        <taxon>Bacillales</taxon>
        <taxon>Alicyclobacillaceae</taxon>
        <taxon>Alicyclobacillus</taxon>
    </lineage>
</organism>
<name>A0ABT9LZ96_9BACL</name>
<evidence type="ECO:0000313" key="2">
    <source>
        <dbReference type="EMBL" id="MDP9729596.1"/>
    </source>
</evidence>
<feature type="transmembrane region" description="Helical" evidence="1">
    <location>
        <begin position="147"/>
        <end position="166"/>
    </location>
</feature>
<comment type="caution">
    <text evidence="2">The sequence shown here is derived from an EMBL/GenBank/DDBJ whole genome shotgun (WGS) entry which is preliminary data.</text>
</comment>
<gene>
    <name evidence="2" type="ORF">J2S04_002570</name>
</gene>
<evidence type="ECO:0000256" key="1">
    <source>
        <dbReference type="SAM" id="Phobius"/>
    </source>
</evidence>
<reference evidence="2 3" key="1">
    <citation type="submission" date="2023-07" db="EMBL/GenBank/DDBJ databases">
        <title>Genomic Encyclopedia of Type Strains, Phase IV (KMG-IV): sequencing the most valuable type-strain genomes for metagenomic binning, comparative biology and taxonomic classification.</title>
        <authorList>
            <person name="Goeker M."/>
        </authorList>
    </citation>
    <scope>NUCLEOTIDE SEQUENCE [LARGE SCALE GENOMIC DNA]</scope>
    <source>
        <strain evidence="2 3">DSM 25924</strain>
    </source>
</reference>
<protein>
    <submittedName>
        <fullName evidence="2">Uncharacterized protein</fullName>
    </submittedName>
</protein>
<evidence type="ECO:0000313" key="3">
    <source>
        <dbReference type="Proteomes" id="UP001229209"/>
    </source>
</evidence>
<accession>A0ABT9LZ96</accession>
<proteinExistence type="predicted"/>
<dbReference type="EMBL" id="JAURUO010000017">
    <property type="protein sequence ID" value="MDP9729596.1"/>
    <property type="molecule type" value="Genomic_DNA"/>
</dbReference>
<sequence length="180" mass="20172">MDPQKVQGGCKTFYHRGSLNEAGIQRHTYLCVDLRKFERTVVTNDNELEEPKKRRNLISATRESQTLRDFRNFGRLPCAGRFGLGETTLAVRNLEIIDKYVVDLLVNPYLSALCSIESPSCFSMSSSVTVLHSSSSRRASIASASNGFSYVVGISFTTFNFIYVLICNFRCSMFIIGPAE</sequence>
<keyword evidence="1" id="KW-0812">Transmembrane</keyword>
<keyword evidence="1" id="KW-1133">Transmembrane helix</keyword>